<keyword evidence="1 6" id="KW-0489">Methyltransferase</keyword>
<evidence type="ECO:0000256" key="3">
    <source>
        <dbReference type="ARBA" id="ARBA00022691"/>
    </source>
</evidence>
<dbReference type="InterPro" id="IPR036390">
    <property type="entry name" value="WH_DNA-bd_sf"/>
</dbReference>
<feature type="domain" description="O-methyltransferase C-terminal" evidence="4">
    <location>
        <begin position="214"/>
        <end position="378"/>
    </location>
</feature>
<dbReference type="InterPro" id="IPR016461">
    <property type="entry name" value="COMT-like"/>
</dbReference>
<dbReference type="PANTHER" id="PTHR43712:SF2">
    <property type="entry name" value="O-METHYLTRANSFERASE CICE"/>
    <property type="match status" value="1"/>
</dbReference>
<dbReference type="Gene3D" id="1.10.10.10">
    <property type="entry name" value="Winged helix-like DNA-binding domain superfamily/Winged helix DNA-binding domain"/>
    <property type="match status" value="1"/>
</dbReference>
<dbReference type="Gene3D" id="3.40.50.150">
    <property type="entry name" value="Vaccinia Virus protein VP39"/>
    <property type="match status" value="1"/>
</dbReference>
<feature type="domain" description="O-methyltransferase dimerisation" evidence="5">
    <location>
        <begin position="79"/>
        <end position="152"/>
    </location>
</feature>
<evidence type="ECO:0000259" key="5">
    <source>
        <dbReference type="Pfam" id="PF08100"/>
    </source>
</evidence>
<evidence type="ECO:0000256" key="1">
    <source>
        <dbReference type="ARBA" id="ARBA00022603"/>
    </source>
</evidence>
<dbReference type="InterPro" id="IPR036388">
    <property type="entry name" value="WH-like_DNA-bd_sf"/>
</dbReference>
<dbReference type="PANTHER" id="PTHR43712">
    <property type="entry name" value="PUTATIVE (AFU_ORTHOLOGUE AFUA_4G14580)-RELATED"/>
    <property type="match status" value="1"/>
</dbReference>
<dbReference type="Pfam" id="PF00891">
    <property type="entry name" value="Methyltransf_2"/>
    <property type="match status" value="1"/>
</dbReference>
<evidence type="ECO:0000256" key="2">
    <source>
        <dbReference type="ARBA" id="ARBA00022679"/>
    </source>
</evidence>
<evidence type="ECO:0000313" key="6">
    <source>
        <dbReference type="EMBL" id="TDL27009.1"/>
    </source>
</evidence>
<dbReference type="GO" id="GO:0008171">
    <property type="term" value="F:O-methyltransferase activity"/>
    <property type="evidence" value="ECO:0007669"/>
    <property type="project" value="InterPro"/>
</dbReference>
<keyword evidence="7" id="KW-1185">Reference proteome</keyword>
<dbReference type="InterPro" id="IPR029063">
    <property type="entry name" value="SAM-dependent_MTases_sf"/>
</dbReference>
<keyword evidence="3" id="KW-0949">S-adenosyl-L-methionine</keyword>
<dbReference type="GO" id="GO:0046983">
    <property type="term" value="F:protein dimerization activity"/>
    <property type="evidence" value="ECO:0007669"/>
    <property type="project" value="InterPro"/>
</dbReference>
<gene>
    <name evidence="6" type="ORF">BD410DRAFT_836091</name>
</gene>
<proteinExistence type="predicted"/>
<dbReference type="PROSITE" id="PS51683">
    <property type="entry name" value="SAM_OMT_II"/>
    <property type="match status" value="1"/>
</dbReference>
<dbReference type="AlphaFoldDB" id="A0A4Y7QJJ7"/>
<protein>
    <submittedName>
        <fullName evidence="6">S-adenosyl-L-methionine-dependent methyltransferase</fullName>
    </submittedName>
</protein>
<dbReference type="SUPFAM" id="SSF53335">
    <property type="entry name" value="S-adenosyl-L-methionine-dependent methyltransferases"/>
    <property type="match status" value="1"/>
</dbReference>
<dbReference type="Proteomes" id="UP000294933">
    <property type="component" value="Unassembled WGS sequence"/>
</dbReference>
<evidence type="ECO:0000259" key="4">
    <source>
        <dbReference type="Pfam" id="PF00891"/>
    </source>
</evidence>
<dbReference type="InterPro" id="IPR012967">
    <property type="entry name" value="COMT_dimerisation"/>
</dbReference>
<sequence length="469" mass="51034">MEDLRSLTTLISTAVKQIEDSCNTRQVSLPSLNDPFTFESESARLHPAVLEAAATIVAAANHLSVLVRPPALTLVSTAVQFHTPSALRAVTKANVVEILREAGPQGLHVDEIAKKNKMDPKKLARLLRLLATEHIFREVTPDVFANNRISSLIDTGKSSAELFAKPGDKYANTNGVAAIVEHCGHEMLKSSAYMTETLLDPETALSYDPAKTAFNKAFKTDLPAWVWFEQPGNEQILSTFGMAMKGSKALAPPDAILDGFEWKDLPSGSIVVDVGGGIGSQSLTIAQAHHHLKIVVQDREPVVKEAKAFWELNFSTALTSGQVTLQANDFLVVQPIRNASVFLLRMILHDWADDKCHIILKTLRESAVPSTKLLIIENPMNYACPDTTSVTTIPGGFFEPPPSPLLANYGHANAAANLMDLQMLTALNGQERTLVHLAKILDGSGWKLAKVYRSPSYLSVHQQMLAVPA</sequence>
<evidence type="ECO:0000313" key="7">
    <source>
        <dbReference type="Proteomes" id="UP000294933"/>
    </source>
</evidence>
<dbReference type="InterPro" id="IPR001077">
    <property type="entry name" value="COMT_C"/>
</dbReference>
<keyword evidence="2 6" id="KW-0808">Transferase</keyword>
<dbReference type="Pfam" id="PF08100">
    <property type="entry name" value="Dimerisation"/>
    <property type="match status" value="1"/>
</dbReference>
<dbReference type="OrthoDB" id="2410195at2759"/>
<dbReference type="VEuPathDB" id="FungiDB:BD410DRAFT_836091"/>
<organism evidence="6 7">
    <name type="scientific">Rickenella mellea</name>
    <dbReference type="NCBI Taxonomy" id="50990"/>
    <lineage>
        <taxon>Eukaryota</taxon>
        <taxon>Fungi</taxon>
        <taxon>Dikarya</taxon>
        <taxon>Basidiomycota</taxon>
        <taxon>Agaricomycotina</taxon>
        <taxon>Agaricomycetes</taxon>
        <taxon>Hymenochaetales</taxon>
        <taxon>Rickenellaceae</taxon>
        <taxon>Rickenella</taxon>
    </lineage>
</organism>
<accession>A0A4Y7QJJ7</accession>
<dbReference type="EMBL" id="ML170160">
    <property type="protein sequence ID" value="TDL27009.1"/>
    <property type="molecule type" value="Genomic_DNA"/>
</dbReference>
<dbReference type="GO" id="GO:0032259">
    <property type="term" value="P:methylation"/>
    <property type="evidence" value="ECO:0007669"/>
    <property type="project" value="UniProtKB-KW"/>
</dbReference>
<dbReference type="STRING" id="50990.A0A4Y7QJJ7"/>
<dbReference type="SUPFAM" id="SSF46785">
    <property type="entry name" value="Winged helix' DNA-binding domain"/>
    <property type="match status" value="1"/>
</dbReference>
<name>A0A4Y7QJJ7_9AGAM</name>
<reference evidence="6 7" key="1">
    <citation type="submission" date="2018-06" db="EMBL/GenBank/DDBJ databases">
        <title>A transcriptomic atlas of mushroom development highlights an independent origin of complex multicellularity.</title>
        <authorList>
            <consortium name="DOE Joint Genome Institute"/>
            <person name="Krizsan K."/>
            <person name="Almasi E."/>
            <person name="Merenyi Z."/>
            <person name="Sahu N."/>
            <person name="Viragh M."/>
            <person name="Koszo T."/>
            <person name="Mondo S."/>
            <person name="Kiss B."/>
            <person name="Balint B."/>
            <person name="Kues U."/>
            <person name="Barry K."/>
            <person name="Hegedus J.C."/>
            <person name="Henrissat B."/>
            <person name="Johnson J."/>
            <person name="Lipzen A."/>
            <person name="Ohm R."/>
            <person name="Nagy I."/>
            <person name="Pangilinan J."/>
            <person name="Yan J."/>
            <person name="Xiong Y."/>
            <person name="Grigoriev I.V."/>
            <person name="Hibbett D.S."/>
            <person name="Nagy L.G."/>
        </authorList>
    </citation>
    <scope>NUCLEOTIDE SEQUENCE [LARGE SCALE GENOMIC DNA]</scope>
    <source>
        <strain evidence="6 7">SZMC22713</strain>
    </source>
</reference>